<dbReference type="AlphaFoldDB" id="A0AAV2G686"/>
<feature type="compositionally biased region" description="Polar residues" evidence="1">
    <location>
        <begin position="9"/>
        <end position="18"/>
    </location>
</feature>
<dbReference type="Proteomes" id="UP001497516">
    <property type="component" value="Chromosome 8"/>
</dbReference>
<sequence>MGLREGLSSDGTATGTGQRQRDLTETEPAGEMRHPGLLGRVFWMELAPATGRALQFRSAAFGWMNGGGIGGVTRLARAAGERDAKGALL</sequence>
<evidence type="ECO:0000313" key="3">
    <source>
        <dbReference type="Proteomes" id="UP001497516"/>
    </source>
</evidence>
<name>A0AAV2G686_9ROSI</name>
<protein>
    <submittedName>
        <fullName evidence="2">Uncharacterized protein</fullName>
    </submittedName>
</protein>
<dbReference type="EMBL" id="OZ034821">
    <property type="protein sequence ID" value="CAL1406021.1"/>
    <property type="molecule type" value="Genomic_DNA"/>
</dbReference>
<proteinExistence type="predicted"/>
<feature type="compositionally biased region" description="Basic and acidic residues" evidence="1">
    <location>
        <begin position="19"/>
        <end position="33"/>
    </location>
</feature>
<organism evidence="2 3">
    <name type="scientific">Linum trigynum</name>
    <dbReference type="NCBI Taxonomy" id="586398"/>
    <lineage>
        <taxon>Eukaryota</taxon>
        <taxon>Viridiplantae</taxon>
        <taxon>Streptophyta</taxon>
        <taxon>Embryophyta</taxon>
        <taxon>Tracheophyta</taxon>
        <taxon>Spermatophyta</taxon>
        <taxon>Magnoliopsida</taxon>
        <taxon>eudicotyledons</taxon>
        <taxon>Gunneridae</taxon>
        <taxon>Pentapetalae</taxon>
        <taxon>rosids</taxon>
        <taxon>fabids</taxon>
        <taxon>Malpighiales</taxon>
        <taxon>Linaceae</taxon>
        <taxon>Linum</taxon>
    </lineage>
</organism>
<accession>A0AAV2G686</accession>
<keyword evidence="3" id="KW-1185">Reference proteome</keyword>
<reference evidence="2 3" key="1">
    <citation type="submission" date="2024-04" db="EMBL/GenBank/DDBJ databases">
        <authorList>
            <person name="Fracassetti M."/>
        </authorList>
    </citation>
    <scope>NUCLEOTIDE SEQUENCE [LARGE SCALE GENOMIC DNA]</scope>
</reference>
<feature type="region of interest" description="Disordered" evidence="1">
    <location>
        <begin position="1"/>
        <end position="33"/>
    </location>
</feature>
<evidence type="ECO:0000256" key="1">
    <source>
        <dbReference type="SAM" id="MobiDB-lite"/>
    </source>
</evidence>
<gene>
    <name evidence="2" type="ORF">LTRI10_LOCUS45775</name>
</gene>
<evidence type="ECO:0000313" key="2">
    <source>
        <dbReference type="EMBL" id="CAL1406021.1"/>
    </source>
</evidence>